<keyword evidence="12 14" id="KW-0961">Cell wall biogenesis/degradation</keyword>
<dbReference type="Proteomes" id="UP001501758">
    <property type="component" value="Unassembled WGS sequence"/>
</dbReference>
<sequence length="449" mass="50121">MNRDLNSIHNIYFIGIGGIGMSALARYFKFLGKNVAGYDKTPTQITKDLEALGIQIHFTDDVSVIPKQYLEKEETLVVYTPAIPNTHTELNFFKSQSFSIKKRAEILGFITKDRYTLAVAGTHGKTTTTAILAHLLKESGAKVTAFLGGISENYNSNLVLEGDEVIVVEADEFDRSFLQLYPDIASVTSMDADHLDIYKKADALEESFNEFASKVKDHILVRNGLPLSGNTFGIDDDSDYCAQNIRIENGTYIFDLKTPSQLIKDLHLNLPGKHNLLNAITAFAMALLYGSPTTALAKALYSFRGVQRRFSYQIKSDSLVYVDDYAHHPTEIDALHQAIREMHPGKEVLAIFQPHLYSRTQDFGVDFARSLSQFDQLLLLDIYPARELPIEGVTSKWLLEMIDLEDKKIVSKESLIEEVLKSKAEVITTIGAGDIGEEVTSIKEALLKV</sequence>
<keyword evidence="7 14" id="KW-0547">Nucleotide-binding</keyword>
<evidence type="ECO:0000256" key="13">
    <source>
        <dbReference type="ARBA" id="ARBA00047833"/>
    </source>
</evidence>
<evidence type="ECO:0000256" key="8">
    <source>
        <dbReference type="ARBA" id="ARBA00022840"/>
    </source>
</evidence>
<dbReference type="InterPro" id="IPR013221">
    <property type="entry name" value="Mur_ligase_cen"/>
</dbReference>
<evidence type="ECO:0000256" key="1">
    <source>
        <dbReference type="ARBA" id="ARBA00004496"/>
    </source>
</evidence>
<keyword evidence="8 14" id="KW-0067">ATP-binding</keyword>
<accession>A0ABP3TUG3</accession>
<evidence type="ECO:0000256" key="14">
    <source>
        <dbReference type="HAMAP-Rule" id="MF_00046"/>
    </source>
</evidence>
<evidence type="ECO:0000256" key="5">
    <source>
        <dbReference type="ARBA" id="ARBA00022598"/>
    </source>
</evidence>
<comment type="catalytic activity">
    <reaction evidence="13 14">
        <text>UDP-N-acetyl-alpha-D-muramate + L-alanine + ATP = UDP-N-acetyl-alpha-D-muramoyl-L-alanine + ADP + phosphate + H(+)</text>
        <dbReference type="Rhea" id="RHEA:23372"/>
        <dbReference type="ChEBI" id="CHEBI:15378"/>
        <dbReference type="ChEBI" id="CHEBI:30616"/>
        <dbReference type="ChEBI" id="CHEBI:43474"/>
        <dbReference type="ChEBI" id="CHEBI:57972"/>
        <dbReference type="ChEBI" id="CHEBI:70757"/>
        <dbReference type="ChEBI" id="CHEBI:83898"/>
        <dbReference type="ChEBI" id="CHEBI:456216"/>
        <dbReference type="EC" id="6.3.2.8"/>
    </reaction>
</comment>
<proteinExistence type="inferred from homology"/>
<evidence type="ECO:0000256" key="9">
    <source>
        <dbReference type="ARBA" id="ARBA00022960"/>
    </source>
</evidence>
<dbReference type="EMBL" id="BAAAGE010000001">
    <property type="protein sequence ID" value="GAA0718214.1"/>
    <property type="molecule type" value="Genomic_DNA"/>
</dbReference>
<feature type="domain" description="Mur ligase central" evidence="17">
    <location>
        <begin position="119"/>
        <end position="286"/>
    </location>
</feature>
<dbReference type="Pfam" id="PF08245">
    <property type="entry name" value="Mur_ligase_M"/>
    <property type="match status" value="1"/>
</dbReference>
<dbReference type="Gene3D" id="3.40.50.720">
    <property type="entry name" value="NAD(P)-binding Rossmann-like Domain"/>
    <property type="match status" value="1"/>
</dbReference>
<keyword evidence="5 14" id="KW-0436">Ligase</keyword>
<dbReference type="CDD" id="cd01983">
    <property type="entry name" value="SIMIBI"/>
    <property type="match status" value="1"/>
</dbReference>
<comment type="subcellular location">
    <subcellularLocation>
        <location evidence="1 14">Cytoplasm</location>
    </subcellularLocation>
</comment>
<keyword evidence="9 14" id="KW-0133">Cell shape</keyword>
<keyword evidence="10 14" id="KW-0573">Peptidoglycan synthesis</keyword>
<evidence type="ECO:0000256" key="6">
    <source>
        <dbReference type="ARBA" id="ARBA00022618"/>
    </source>
</evidence>
<dbReference type="SUPFAM" id="SSF51984">
    <property type="entry name" value="MurCD N-terminal domain"/>
    <property type="match status" value="1"/>
</dbReference>
<feature type="domain" description="Mur ligase N-terminal catalytic" evidence="15">
    <location>
        <begin position="11"/>
        <end position="115"/>
    </location>
</feature>
<evidence type="ECO:0000259" key="17">
    <source>
        <dbReference type="Pfam" id="PF08245"/>
    </source>
</evidence>
<evidence type="ECO:0000256" key="10">
    <source>
        <dbReference type="ARBA" id="ARBA00022984"/>
    </source>
</evidence>
<comment type="function">
    <text evidence="14">Cell wall formation.</text>
</comment>
<evidence type="ECO:0000256" key="4">
    <source>
        <dbReference type="ARBA" id="ARBA00022490"/>
    </source>
</evidence>
<dbReference type="Gene3D" id="3.40.1190.10">
    <property type="entry name" value="Mur-like, catalytic domain"/>
    <property type="match status" value="1"/>
</dbReference>
<dbReference type="PANTHER" id="PTHR43445">
    <property type="entry name" value="UDP-N-ACETYLMURAMATE--L-ALANINE LIGASE-RELATED"/>
    <property type="match status" value="1"/>
</dbReference>
<dbReference type="InterPro" id="IPR004101">
    <property type="entry name" value="Mur_ligase_C"/>
</dbReference>
<evidence type="ECO:0000259" key="16">
    <source>
        <dbReference type="Pfam" id="PF02875"/>
    </source>
</evidence>
<comment type="similarity">
    <text evidence="14">Belongs to the MurCDEF family.</text>
</comment>
<comment type="caution">
    <text evidence="18">The sequence shown here is derived from an EMBL/GenBank/DDBJ whole genome shotgun (WGS) entry which is preliminary data.</text>
</comment>
<dbReference type="InterPro" id="IPR050061">
    <property type="entry name" value="MurCDEF_pg_biosynth"/>
</dbReference>
<dbReference type="EC" id="6.3.2.8" evidence="3 14"/>
<organism evidence="18 19">
    <name type="scientific">Aquimarina litoralis</name>
    <dbReference type="NCBI Taxonomy" id="584605"/>
    <lineage>
        <taxon>Bacteria</taxon>
        <taxon>Pseudomonadati</taxon>
        <taxon>Bacteroidota</taxon>
        <taxon>Flavobacteriia</taxon>
        <taxon>Flavobacteriales</taxon>
        <taxon>Flavobacteriaceae</taxon>
        <taxon>Aquimarina</taxon>
    </lineage>
</organism>
<dbReference type="NCBIfam" id="TIGR01082">
    <property type="entry name" value="murC"/>
    <property type="match status" value="1"/>
</dbReference>
<evidence type="ECO:0000259" key="15">
    <source>
        <dbReference type="Pfam" id="PF01225"/>
    </source>
</evidence>
<dbReference type="PANTHER" id="PTHR43445:SF3">
    <property type="entry name" value="UDP-N-ACETYLMURAMATE--L-ALANINE LIGASE"/>
    <property type="match status" value="1"/>
</dbReference>
<dbReference type="Gene3D" id="3.90.190.20">
    <property type="entry name" value="Mur ligase, C-terminal domain"/>
    <property type="match status" value="1"/>
</dbReference>
<keyword evidence="11 14" id="KW-0131">Cell cycle</keyword>
<keyword evidence="19" id="KW-1185">Reference proteome</keyword>
<evidence type="ECO:0000256" key="12">
    <source>
        <dbReference type="ARBA" id="ARBA00023316"/>
    </source>
</evidence>
<protein>
    <recommendedName>
        <fullName evidence="3 14">UDP-N-acetylmuramate--L-alanine ligase</fullName>
        <ecNumber evidence="3 14">6.3.2.8</ecNumber>
    </recommendedName>
    <alternativeName>
        <fullName evidence="14">UDP-N-acetylmuramoyl-L-alanine synthetase</fullName>
    </alternativeName>
</protein>
<dbReference type="Pfam" id="PF01225">
    <property type="entry name" value="Mur_ligase"/>
    <property type="match status" value="1"/>
</dbReference>
<comment type="pathway">
    <text evidence="2 14">Cell wall biogenesis; peptidoglycan biosynthesis.</text>
</comment>
<dbReference type="HAMAP" id="MF_00046">
    <property type="entry name" value="MurC"/>
    <property type="match status" value="1"/>
</dbReference>
<dbReference type="Pfam" id="PF02875">
    <property type="entry name" value="Mur_ligase_C"/>
    <property type="match status" value="1"/>
</dbReference>
<feature type="domain" description="Mur ligase C-terminal" evidence="16">
    <location>
        <begin position="308"/>
        <end position="424"/>
    </location>
</feature>
<keyword evidence="4 14" id="KW-0963">Cytoplasm</keyword>
<reference evidence="19" key="1">
    <citation type="journal article" date="2019" name="Int. J. Syst. Evol. Microbiol.">
        <title>The Global Catalogue of Microorganisms (GCM) 10K type strain sequencing project: providing services to taxonomists for standard genome sequencing and annotation.</title>
        <authorList>
            <consortium name="The Broad Institute Genomics Platform"/>
            <consortium name="The Broad Institute Genome Sequencing Center for Infectious Disease"/>
            <person name="Wu L."/>
            <person name="Ma J."/>
        </authorList>
    </citation>
    <scope>NUCLEOTIDE SEQUENCE [LARGE SCALE GENOMIC DNA]</scope>
    <source>
        <strain evidence="19">JCM 15974</strain>
    </source>
</reference>
<evidence type="ECO:0000256" key="7">
    <source>
        <dbReference type="ARBA" id="ARBA00022741"/>
    </source>
</evidence>
<evidence type="ECO:0000256" key="2">
    <source>
        <dbReference type="ARBA" id="ARBA00004752"/>
    </source>
</evidence>
<gene>
    <name evidence="14 18" type="primary">murC</name>
    <name evidence="18" type="ORF">GCM10009430_16050</name>
</gene>
<evidence type="ECO:0000256" key="3">
    <source>
        <dbReference type="ARBA" id="ARBA00012211"/>
    </source>
</evidence>
<feature type="binding site" evidence="14">
    <location>
        <begin position="121"/>
        <end position="127"/>
    </location>
    <ligand>
        <name>ATP</name>
        <dbReference type="ChEBI" id="CHEBI:30616"/>
    </ligand>
</feature>
<dbReference type="InterPro" id="IPR036565">
    <property type="entry name" value="Mur-like_cat_sf"/>
</dbReference>
<dbReference type="InterPro" id="IPR005758">
    <property type="entry name" value="UDP-N-AcMur_Ala_ligase_MurC"/>
</dbReference>
<dbReference type="RefSeq" id="WP_343911809.1">
    <property type="nucleotide sequence ID" value="NZ_BAAAGE010000001.1"/>
</dbReference>
<dbReference type="GO" id="GO:0016874">
    <property type="term" value="F:ligase activity"/>
    <property type="evidence" value="ECO:0007669"/>
    <property type="project" value="UniProtKB-KW"/>
</dbReference>
<dbReference type="InterPro" id="IPR000713">
    <property type="entry name" value="Mur_ligase_N"/>
</dbReference>
<dbReference type="InterPro" id="IPR036615">
    <property type="entry name" value="Mur_ligase_C_dom_sf"/>
</dbReference>
<keyword evidence="6 14" id="KW-0132">Cell division</keyword>
<evidence type="ECO:0000313" key="18">
    <source>
        <dbReference type="EMBL" id="GAA0718214.1"/>
    </source>
</evidence>
<dbReference type="SUPFAM" id="SSF53623">
    <property type="entry name" value="MurD-like peptide ligases, catalytic domain"/>
    <property type="match status" value="1"/>
</dbReference>
<evidence type="ECO:0000313" key="19">
    <source>
        <dbReference type="Proteomes" id="UP001501758"/>
    </source>
</evidence>
<name>A0ABP3TUG3_9FLAO</name>
<dbReference type="SUPFAM" id="SSF53244">
    <property type="entry name" value="MurD-like peptide ligases, peptide-binding domain"/>
    <property type="match status" value="1"/>
</dbReference>
<evidence type="ECO:0000256" key="11">
    <source>
        <dbReference type="ARBA" id="ARBA00023306"/>
    </source>
</evidence>